<keyword evidence="2" id="KW-1185">Reference proteome</keyword>
<evidence type="ECO:0000313" key="2">
    <source>
        <dbReference type="Proteomes" id="UP000461443"/>
    </source>
</evidence>
<gene>
    <name evidence="1" type="ORF">GRH90_24265</name>
</gene>
<protein>
    <submittedName>
        <fullName evidence="1">Uncharacterized protein</fullName>
    </submittedName>
</protein>
<reference evidence="1 2" key="2">
    <citation type="submission" date="2020-02" db="EMBL/GenBank/DDBJ databases">
        <title>The new genus of Enterobacteriales.</title>
        <authorList>
            <person name="Kim I.S."/>
        </authorList>
    </citation>
    <scope>NUCLEOTIDE SEQUENCE [LARGE SCALE GENOMIC DNA]</scope>
    <source>
        <strain evidence="1 2">SAP-6</strain>
    </source>
</reference>
<accession>A0A845STQ4</accession>
<comment type="caution">
    <text evidence="1">The sequence shown here is derived from an EMBL/GenBank/DDBJ whole genome shotgun (WGS) entry which is preliminary data.</text>
</comment>
<dbReference type="AlphaFoldDB" id="A0A845STQ4"/>
<name>A0A845STQ4_9GAMM</name>
<proteinExistence type="predicted"/>
<reference evidence="1 2" key="1">
    <citation type="submission" date="2019-12" db="EMBL/GenBank/DDBJ databases">
        <authorList>
            <person name="Lee S.D."/>
        </authorList>
    </citation>
    <scope>NUCLEOTIDE SEQUENCE [LARGE SCALE GENOMIC DNA]</scope>
    <source>
        <strain evidence="1 2">SAP-6</strain>
    </source>
</reference>
<dbReference type="RefSeq" id="WP_162368562.1">
    <property type="nucleotide sequence ID" value="NZ_WUBS01000023.1"/>
</dbReference>
<dbReference type="EMBL" id="WUBS01000023">
    <property type="protein sequence ID" value="NDL65851.1"/>
    <property type="molecule type" value="Genomic_DNA"/>
</dbReference>
<organism evidence="1 2">
    <name type="scientific">Acerihabitans arboris</name>
    <dbReference type="NCBI Taxonomy" id="2691583"/>
    <lineage>
        <taxon>Bacteria</taxon>
        <taxon>Pseudomonadati</taxon>
        <taxon>Pseudomonadota</taxon>
        <taxon>Gammaproteobacteria</taxon>
        <taxon>Enterobacterales</taxon>
        <taxon>Pectobacteriaceae</taxon>
        <taxon>Acerihabitans</taxon>
    </lineage>
</organism>
<sequence>MQRFSWGATMRIVACFILISRVLAECFLLLMLPILVPIPASCWLSLGRLFSRKIIIYPSIGPLSLRQAGPQSNMVITSSASKQAAV</sequence>
<evidence type="ECO:0000313" key="1">
    <source>
        <dbReference type="EMBL" id="NDL65851.1"/>
    </source>
</evidence>
<dbReference type="Proteomes" id="UP000461443">
    <property type="component" value="Unassembled WGS sequence"/>
</dbReference>